<name>A0AAV8Y826_9CUCU</name>
<evidence type="ECO:0008006" key="3">
    <source>
        <dbReference type="Google" id="ProtNLM"/>
    </source>
</evidence>
<dbReference type="Proteomes" id="UP001162162">
    <property type="component" value="Unassembled WGS sequence"/>
</dbReference>
<accession>A0AAV8Y826</accession>
<evidence type="ECO:0000313" key="1">
    <source>
        <dbReference type="EMBL" id="KAJ8946907.1"/>
    </source>
</evidence>
<evidence type="ECO:0000313" key="2">
    <source>
        <dbReference type="Proteomes" id="UP001162162"/>
    </source>
</evidence>
<organism evidence="1 2">
    <name type="scientific">Aromia moschata</name>
    <dbReference type="NCBI Taxonomy" id="1265417"/>
    <lineage>
        <taxon>Eukaryota</taxon>
        <taxon>Metazoa</taxon>
        <taxon>Ecdysozoa</taxon>
        <taxon>Arthropoda</taxon>
        <taxon>Hexapoda</taxon>
        <taxon>Insecta</taxon>
        <taxon>Pterygota</taxon>
        <taxon>Neoptera</taxon>
        <taxon>Endopterygota</taxon>
        <taxon>Coleoptera</taxon>
        <taxon>Polyphaga</taxon>
        <taxon>Cucujiformia</taxon>
        <taxon>Chrysomeloidea</taxon>
        <taxon>Cerambycidae</taxon>
        <taxon>Cerambycinae</taxon>
        <taxon>Callichromatini</taxon>
        <taxon>Aromia</taxon>
    </lineage>
</organism>
<comment type="caution">
    <text evidence="1">The sequence shown here is derived from an EMBL/GenBank/DDBJ whole genome shotgun (WGS) entry which is preliminary data.</text>
</comment>
<dbReference type="EMBL" id="JAPWTK010000173">
    <property type="protein sequence ID" value="KAJ8946907.1"/>
    <property type="molecule type" value="Genomic_DNA"/>
</dbReference>
<proteinExistence type="predicted"/>
<gene>
    <name evidence="1" type="ORF">NQ318_008263</name>
</gene>
<reference evidence="1" key="1">
    <citation type="journal article" date="2023" name="Insect Mol. Biol.">
        <title>Genome sequencing provides insights into the evolution of gene families encoding plant cell wall-degrading enzymes in longhorned beetles.</title>
        <authorList>
            <person name="Shin N.R."/>
            <person name="Okamura Y."/>
            <person name="Kirsch R."/>
            <person name="Pauchet Y."/>
        </authorList>
    </citation>
    <scope>NUCLEOTIDE SEQUENCE</scope>
    <source>
        <strain evidence="1">AMC_N1</strain>
    </source>
</reference>
<keyword evidence="2" id="KW-1185">Reference proteome</keyword>
<sequence length="124" mass="14147">MLSVGRSLKEHGYSFLHVTCKVHALHFVAETIRNCFPEVDALISMSCGVSEPPQPIITRWATWLKAAFYYAKYFTQIKSVLLQFNPKDAAAIKESQMTFQNSSLERDLKTIHDNYRGLHAAITR</sequence>
<protein>
    <recommendedName>
        <fullName evidence="3">Transposase</fullName>
    </recommendedName>
</protein>
<dbReference type="AlphaFoldDB" id="A0AAV8Y826"/>